<proteinExistence type="predicted"/>
<reference evidence="1" key="1">
    <citation type="submission" date="2021-04" db="EMBL/GenBank/DDBJ databases">
        <title>Genomes of microviruses identified in yellow-bellied marmot fecal samples.</title>
        <authorList>
            <person name="Varsani A."/>
            <person name="Kraberger S."/>
            <person name="Chatterjee A."/>
            <person name="Richet C."/>
            <person name="Fontenele R.S."/>
            <person name="Schmidlin K."/>
            <person name="Blumstein D.T."/>
        </authorList>
    </citation>
    <scope>NUCLEOTIDE SEQUENCE</scope>
    <source>
        <strain evidence="1">Mar16</strain>
    </source>
</reference>
<accession>A0A8F5XPI1</accession>
<evidence type="ECO:0000313" key="1">
    <source>
        <dbReference type="EMBL" id="QXP45052.1"/>
    </source>
</evidence>
<organism evidence="1">
    <name type="scientific">Microvirus mar16</name>
    <dbReference type="NCBI Taxonomy" id="2851148"/>
    <lineage>
        <taxon>Viruses</taxon>
        <taxon>Monodnaviria</taxon>
        <taxon>Sangervirae</taxon>
        <taxon>Phixviricota</taxon>
        <taxon>Malgrandaviricetes</taxon>
        <taxon>Petitvirales</taxon>
        <taxon>Microviridae</taxon>
    </lineage>
</organism>
<sequence>MVKGWKSLRPFPTLSTFHCGKSSIFHNQSDVTQPSRSSARQRLHNSQCRRIGTGGGGARCAAACHQPAGLNRRVLRFYIFHCTRPRLVLGRVLTVHLRYLIRKYN</sequence>
<dbReference type="EMBL" id="MZ089762">
    <property type="protein sequence ID" value="QXP45052.1"/>
    <property type="molecule type" value="Genomic_DNA"/>
</dbReference>
<protein>
    <submittedName>
        <fullName evidence="1">Uncharacterized protein</fullName>
    </submittedName>
</protein>
<name>A0A8F5XPI1_9VIRU</name>